<organism evidence="1">
    <name type="scientific">Spironucleus salmonicida</name>
    <dbReference type="NCBI Taxonomy" id="348837"/>
    <lineage>
        <taxon>Eukaryota</taxon>
        <taxon>Metamonada</taxon>
        <taxon>Diplomonadida</taxon>
        <taxon>Hexamitidae</taxon>
        <taxon>Hexamitinae</taxon>
        <taxon>Spironucleus</taxon>
    </lineage>
</organism>
<reference evidence="1 2" key="1">
    <citation type="journal article" date="2014" name="PLoS Genet.">
        <title>The Genome of Spironucleus salmonicida Highlights a Fish Pathogen Adapted to Fluctuating Environments.</title>
        <authorList>
            <person name="Xu F."/>
            <person name="Jerlstrom-Hultqvist J."/>
            <person name="Einarsson E."/>
            <person name="Astvaldsson A."/>
            <person name="Svard S.G."/>
            <person name="Andersson J.O."/>
        </authorList>
    </citation>
    <scope>NUCLEOTIDE SEQUENCE</scope>
    <source>
        <strain evidence="2">ATCC 50377</strain>
    </source>
</reference>
<gene>
    <name evidence="1" type="ORF">SS50377_15677</name>
    <name evidence="2" type="ORF">SS50377_21830</name>
</gene>
<evidence type="ECO:0000313" key="1">
    <source>
        <dbReference type="EMBL" id="EST44374.1"/>
    </source>
</evidence>
<reference evidence="2" key="2">
    <citation type="submission" date="2020-12" db="EMBL/GenBank/DDBJ databases">
        <title>New Spironucleus salmonicida genome in near-complete chromosomes.</title>
        <authorList>
            <person name="Xu F."/>
            <person name="Kurt Z."/>
            <person name="Jimenez-Gonzalez A."/>
            <person name="Astvaldsson A."/>
            <person name="Andersson J.O."/>
            <person name="Svard S.G."/>
        </authorList>
    </citation>
    <scope>NUCLEOTIDE SEQUENCE</scope>
    <source>
        <strain evidence="2">ATCC 50377</strain>
    </source>
</reference>
<dbReference type="EMBL" id="KI546116">
    <property type="protein sequence ID" value="EST44374.1"/>
    <property type="molecule type" value="Genomic_DNA"/>
</dbReference>
<name>V6LU92_9EUKA</name>
<sequence length="173" mass="19935">MKVLVANGLFQQKQQLPLIISSLKRNKIYPSCILTIDKFQEKNPFLSDSDFKEIVQKKICQNIIRVNLNSSEEVKMNMGPLKLIKQGKNSILGRRRLKQQLKNNNKPYMLLVQENSFQIQEQIGASYLLSPTEKDTIINDEKSTIFKSSWIGQGSYMILNIKDTIRSCDIVKI</sequence>
<protein>
    <submittedName>
        <fullName evidence="1">Uncharacterized protein</fullName>
    </submittedName>
</protein>
<accession>V6LU92</accession>
<dbReference type="Proteomes" id="UP000018208">
    <property type="component" value="Unassembled WGS sequence"/>
</dbReference>
<proteinExistence type="predicted"/>
<keyword evidence="3" id="KW-1185">Reference proteome</keyword>
<dbReference type="VEuPathDB" id="GiardiaDB:SS50377_21830"/>
<evidence type="ECO:0000313" key="2">
    <source>
        <dbReference type="EMBL" id="KAH0576268.1"/>
    </source>
</evidence>
<dbReference type="EMBL" id="AUWU02000002">
    <property type="protein sequence ID" value="KAH0576268.1"/>
    <property type="molecule type" value="Genomic_DNA"/>
</dbReference>
<dbReference type="AlphaFoldDB" id="V6LU92"/>
<evidence type="ECO:0000313" key="3">
    <source>
        <dbReference type="Proteomes" id="UP000018208"/>
    </source>
</evidence>